<dbReference type="AlphaFoldDB" id="A0A8H7SMG4"/>
<proteinExistence type="predicted"/>
<feature type="transmembrane region" description="Helical" evidence="2">
    <location>
        <begin position="188"/>
        <end position="211"/>
    </location>
</feature>
<feature type="region of interest" description="Disordered" evidence="1">
    <location>
        <begin position="1"/>
        <end position="21"/>
    </location>
</feature>
<organism evidence="3 4">
    <name type="scientific">Thamnidium elegans</name>
    <dbReference type="NCBI Taxonomy" id="101142"/>
    <lineage>
        <taxon>Eukaryota</taxon>
        <taxon>Fungi</taxon>
        <taxon>Fungi incertae sedis</taxon>
        <taxon>Mucoromycota</taxon>
        <taxon>Mucoromycotina</taxon>
        <taxon>Mucoromycetes</taxon>
        <taxon>Mucorales</taxon>
        <taxon>Mucorineae</taxon>
        <taxon>Mucoraceae</taxon>
        <taxon>Thamnidium</taxon>
    </lineage>
</organism>
<dbReference type="Proteomes" id="UP000613177">
    <property type="component" value="Unassembled WGS sequence"/>
</dbReference>
<gene>
    <name evidence="3" type="ORF">INT48_007979</name>
</gene>
<reference evidence="3" key="1">
    <citation type="submission" date="2021-01" db="EMBL/GenBank/DDBJ databases">
        <title>Metabolic potential, ecology and presence of endohyphal bacteria is reflected in genomic diversity of Mucoromycotina.</title>
        <authorList>
            <person name="Muszewska A."/>
            <person name="Okrasinska A."/>
            <person name="Steczkiewicz K."/>
            <person name="Drgas O."/>
            <person name="Orlowska M."/>
            <person name="Perlinska-Lenart U."/>
            <person name="Aleksandrzak-Piekarczyk T."/>
            <person name="Szatraj K."/>
            <person name="Zielenkiewicz U."/>
            <person name="Pilsyk S."/>
            <person name="Malc E."/>
            <person name="Mieczkowski P."/>
            <person name="Kruszewska J.S."/>
            <person name="Biernat P."/>
            <person name="Pawlowska J."/>
        </authorList>
    </citation>
    <scope>NUCLEOTIDE SEQUENCE</scope>
    <source>
        <strain evidence="3">WA0000018081</strain>
    </source>
</reference>
<feature type="compositionally biased region" description="Basic and acidic residues" evidence="1">
    <location>
        <begin position="7"/>
        <end position="21"/>
    </location>
</feature>
<evidence type="ECO:0000256" key="1">
    <source>
        <dbReference type="SAM" id="MobiDB-lite"/>
    </source>
</evidence>
<keyword evidence="4" id="KW-1185">Reference proteome</keyword>
<evidence type="ECO:0000256" key="2">
    <source>
        <dbReference type="SAM" id="Phobius"/>
    </source>
</evidence>
<keyword evidence="2" id="KW-0472">Membrane</keyword>
<keyword evidence="2" id="KW-0812">Transmembrane</keyword>
<name>A0A8H7SMG4_9FUNG</name>
<evidence type="ECO:0000313" key="3">
    <source>
        <dbReference type="EMBL" id="KAG2231135.1"/>
    </source>
</evidence>
<keyword evidence="2" id="KW-1133">Transmembrane helix</keyword>
<dbReference type="EMBL" id="JAEPRE010000166">
    <property type="protein sequence ID" value="KAG2231135.1"/>
    <property type="molecule type" value="Genomic_DNA"/>
</dbReference>
<accession>A0A8H7SMG4</accession>
<feature type="transmembrane region" description="Helical" evidence="2">
    <location>
        <begin position="242"/>
        <end position="262"/>
    </location>
</feature>
<sequence length="274" mass="29974">MGLTPEDLIKLDKPPQSKTEEEIPNFNIVKENASSNVLGSTSNSKPKDLKVTVNLESDTATVVSGAFNVITKLFDSYVPIITGAAVAASTAAITKSLPANQRLVGMIAAGAISSGTMLTSQYLKKLFNAEKYKADKSKIESSSILSKVDSLEVKPDWNKETNIQDMDITESSYFIDAPLEGYGDLSMVVLGLMIISFGVVLGLLVIVFNHLTLSLKLESRKFVTDRPLLLKFINYSIKGRKVVSNVMLAFVLFGACSMYYYLGCLLEYLRDNNL</sequence>
<evidence type="ECO:0000313" key="4">
    <source>
        <dbReference type="Proteomes" id="UP000613177"/>
    </source>
</evidence>
<evidence type="ECO:0008006" key="5">
    <source>
        <dbReference type="Google" id="ProtNLM"/>
    </source>
</evidence>
<protein>
    <recommendedName>
        <fullName evidence="5">Transmembrane protein</fullName>
    </recommendedName>
</protein>
<comment type="caution">
    <text evidence="3">The sequence shown here is derived from an EMBL/GenBank/DDBJ whole genome shotgun (WGS) entry which is preliminary data.</text>
</comment>